<feature type="transmembrane region" description="Helical" evidence="1">
    <location>
        <begin position="648"/>
        <end position="665"/>
    </location>
</feature>
<keyword evidence="1" id="KW-0812">Transmembrane</keyword>
<keyword evidence="2" id="KW-0732">Signal</keyword>
<feature type="signal peptide" evidence="2">
    <location>
        <begin position="1"/>
        <end position="20"/>
    </location>
</feature>
<evidence type="ECO:0008006" key="5">
    <source>
        <dbReference type="Google" id="ProtNLM"/>
    </source>
</evidence>
<accession>A0A545UC63</accession>
<dbReference type="Proteomes" id="UP000315439">
    <property type="component" value="Unassembled WGS sequence"/>
</dbReference>
<dbReference type="OrthoDB" id="274297at2"/>
<organism evidence="3 4">
    <name type="scientific">Aliikangiella coralliicola</name>
    <dbReference type="NCBI Taxonomy" id="2592383"/>
    <lineage>
        <taxon>Bacteria</taxon>
        <taxon>Pseudomonadati</taxon>
        <taxon>Pseudomonadota</taxon>
        <taxon>Gammaproteobacteria</taxon>
        <taxon>Oceanospirillales</taxon>
        <taxon>Pleioneaceae</taxon>
        <taxon>Aliikangiella</taxon>
    </lineage>
</organism>
<dbReference type="EMBL" id="VIKS01000009">
    <property type="protein sequence ID" value="TQV87050.1"/>
    <property type="molecule type" value="Genomic_DNA"/>
</dbReference>
<evidence type="ECO:0000256" key="1">
    <source>
        <dbReference type="SAM" id="Phobius"/>
    </source>
</evidence>
<evidence type="ECO:0000256" key="2">
    <source>
        <dbReference type="SAM" id="SignalP"/>
    </source>
</evidence>
<gene>
    <name evidence="3" type="ORF">FLL46_14690</name>
</gene>
<name>A0A545UC63_9GAMM</name>
<keyword evidence="1" id="KW-1133">Transmembrane helix</keyword>
<comment type="caution">
    <text evidence="3">The sequence shown here is derived from an EMBL/GenBank/DDBJ whole genome shotgun (WGS) entry which is preliminary data.</text>
</comment>
<dbReference type="RefSeq" id="WP_142932011.1">
    <property type="nucleotide sequence ID" value="NZ_ML660165.1"/>
</dbReference>
<reference evidence="3 4" key="1">
    <citation type="submission" date="2019-07" db="EMBL/GenBank/DDBJ databases">
        <title>Draft genome for Aliikangiella sp. M105.</title>
        <authorList>
            <person name="Wang G."/>
        </authorList>
    </citation>
    <scope>NUCLEOTIDE SEQUENCE [LARGE SCALE GENOMIC DNA]</scope>
    <source>
        <strain evidence="3 4">M105</strain>
    </source>
</reference>
<keyword evidence="1" id="KW-0472">Membrane</keyword>
<protein>
    <recommendedName>
        <fullName evidence="5">Tandem-95 repeat protein</fullName>
    </recommendedName>
</protein>
<evidence type="ECO:0000313" key="4">
    <source>
        <dbReference type="Proteomes" id="UP000315439"/>
    </source>
</evidence>
<sequence>MRARNVSIFLLALFSFSAGAANHITMDSDSGDWIGKGLSYDFSDESGTFSVTKSDSQLRINYRSNSSSEYFRYEFVAPDNRVLERGGYVNAQRAPFRGPMNPGLSATGNYRGCNTINGYFYIYEYETDGSLPVISLDFVQFCDSTSDALRGSIRINTDSPIPYPLPFSVIQAPSIVVEGQPIAVNGEFSKGADGLARSFEWAQVSGPSVNFSAVHDGLSEITLNDPIKLGGEDVVIGLTVTDDLNQADTSTMRINVKSKSDPHSYFRMSSEPGDYIGRGLDWSFDEADSLISIRRNYDKGVTMNIRGGSRWSADFAAADEVELFKGVHSPATRFPFQAAGEAGLSVTGDGRGCNRSYGWFEVLDMEWNGQTPTSFKSTFEQHCGSQTAPLLSGEIGYNTVHASVPTAEAGPDITINEGATVSLDGSNSVDVDGRVSSYFWTIDNENVQIKNADTSCPTFIAPQLENGASSMVLTATLLVVDDLGYQAKDEVLITVIPNESPIAKDDALTLNIGQSALIYPLQNDTDADGSLVVESLNIINNPTSGKTFVESGGYVLYKHTGDNIGQDYFTYQVNDNSGSASNTAKVRINITNGSNLTTSAEMIEQLEMIVSPDIVENLNHSSTGENVLLNSESTKVEQPNKQSVSGNASGGGSLALYFLAFLLLLRRTKG</sequence>
<keyword evidence="4" id="KW-1185">Reference proteome</keyword>
<dbReference type="AlphaFoldDB" id="A0A545UC63"/>
<dbReference type="Pfam" id="PF17963">
    <property type="entry name" value="Big_9"/>
    <property type="match status" value="1"/>
</dbReference>
<dbReference type="Pfam" id="PF22352">
    <property type="entry name" value="K319L-like_PKD"/>
    <property type="match status" value="1"/>
</dbReference>
<dbReference type="Gene3D" id="2.60.40.10">
    <property type="entry name" value="Immunoglobulins"/>
    <property type="match status" value="2"/>
</dbReference>
<proteinExistence type="predicted"/>
<dbReference type="InterPro" id="IPR013783">
    <property type="entry name" value="Ig-like_fold"/>
</dbReference>
<evidence type="ECO:0000313" key="3">
    <source>
        <dbReference type="EMBL" id="TQV87050.1"/>
    </source>
</evidence>
<feature type="chain" id="PRO_5021866058" description="Tandem-95 repeat protein" evidence="2">
    <location>
        <begin position="21"/>
        <end position="670"/>
    </location>
</feature>